<evidence type="ECO:0000256" key="2">
    <source>
        <dbReference type="ARBA" id="ARBA00022840"/>
    </source>
</evidence>
<evidence type="ECO:0000313" key="4">
    <source>
        <dbReference type="EMBL" id="MFB9646111.1"/>
    </source>
</evidence>
<dbReference type="EMBL" id="JBHMBE010000003">
    <property type="protein sequence ID" value="MFB9646111.1"/>
    <property type="molecule type" value="Genomic_DNA"/>
</dbReference>
<proteinExistence type="predicted"/>
<dbReference type="PRINTS" id="PR00038">
    <property type="entry name" value="HTHLUXR"/>
</dbReference>
<feature type="domain" description="HTH luxR-type" evidence="3">
    <location>
        <begin position="844"/>
        <end position="908"/>
    </location>
</feature>
<keyword evidence="1" id="KW-0547">Nucleotide-binding</keyword>
<dbReference type="InterPro" id="IPR036388">
    <property type="entry name" value="WH-like_DNA-bd_sf"/>
</dbReference>
<keyword evidence="5" id="KW-1185">Reference proteome</keyword>
<dbReference type="Proteomes" id="UP001589611">
    <property type="component" value="Unassembled WGS sequence"/>
</dbReference>
<dbReference type="Gene3D" id="3.40.50.300">
    <property type="entry name" value="P-loop containing nucleotide triphosphate hydrolases"/>
    <property type="match status" value="1"/>
</dbReference>
<reference evidence="4 5" key="1">
    <citation type="submission" date="2024-09" db="EMBL/GenBank/DDBJ databases">
        <authorList>
            <person name="Sun Q."/>
            <person name="Mori K."/>
        </authorList>
    </citation>
    <scope>NUCLEOTIDE SEQUENCE [LARGE SCALE GENOMIC DNA]</scope>
    <source>
        <strain evidence="4 5">JCM 1342</strain>
    </source>
</reference>
<dbReference type="InterPro" id="IPR016032">
    <property type="entry name" value="Sig_transdc_resp-reg_C-effctor"/>
</dbReference>
<dbReference type="Gene3D" id="1.25.40.10">
    <property type="entry name" value="Tetratricopeptide repeat domain"/>
    <property type="match status" value="1"/>
</dbReference>
<dbReference type="PANTHER" id="PTHR16305:SF35">
    <property type="entry name" value="TRANSCRIPTIONAL ACTIVATOR DOMAIN"/>
    <property type="match status" value="1"/>
</dbReference>
<dbReference type="SUPFAM" id="SSF48452">
    <property type="entry name" value="TPR-like"/>
    <property type="match status" value="1"/>
</dbReference>
<dbReference type="PROSITE" id="PS50043">
    <property type="entry name" value="HTH_LUXR_2"/>
    <property type="match status" value="1"/>
</dbReference>
<sequence>MLARHPERTRLDELLESIRDGRSSTLLLSGGAGVGKTTLLNYLVQNSAGVQILGVTGIQSEIELPYAALHQLCRPLMSTIDSLPDPLQDALETTFGMRGGSLPDKFLLGLATLSLLSDASRAGPILCVVDDAQWLDSVSAEVLGFVARRLDAEGVGMAFAARTPHHIPGLEGVARLALTGLERKDAHELLLSLAHGATDPGALHRILDEADGNPLVLMESVRALTREELATGILLADAPSQLTRIEEQFRQRVILLPPDTQQLLLIAAAEPLGDARAIQLAAAKSGIDTAAVRSAIEAGLCEPGVGIRFRHPLVRSTVYRTASPASVRAAHSALAAADPAIVQPDLLAWHRARASEGKDEDTAAELAHAAARATARGALALAAVLLRQALELTASDDLRAEWSLQLAQIELAAGQFADAAKDLGVVSAVSLRPVMRAEARLTEARLAFVRERGGAAIPLFLEAADQLAKVDPGAAQAAYLEALSAALFAGNLAQSADLTQVALRWRASGAPPGHRPVDLLRDAFVSVISDGDDRAWNQMHAALVALQSDGDQQYPAVPWLRVAFSATAAAWDLDAWEYVSRQLVELSRARGDYSELPMALSSLAFVHLFAGELSTASDTVGEMATITSATGAEVSPYGAIGVAALQGREADLAALIETTVPAAEARTDATGVAIGYWASAILNNGLGRYDEALASASRAVPLHHSLHATSAWALVELIEAASRLNGSADAGTAMDQLETAAKFSGTDWALGVLARSRALISTDTEAEALYVEALRRLDSSRARLDAARAYLVYGEWLRRQKRLADARDRLTRAQQLFEDIGATAFARRASAELQAAGSQVRKPGRVGRPLLTSQEAQIARLVSEGLSNNDVAARMFLSPRTVEYHLGKIFNKLHINSRHQIATVSPDV</sequence>
<evidence type="ECO:0000256" key="1">
    <source>
        <dbReference type="ARBA" id="ARBA00022741"/>
    </source>
</evidence>
<accession>A0ABV5T359</accession>
<dbReference type="Gene3D" id="1.10.10.10">
    <property type="entry name" value="Winged helix-like DNA-binding domain superfamily/Winged helix DNA-binding domain"/>
    <property type="match status" value="1"/>
</dbReference>
<protein>
    <submittedName>
        <fullName evidence="4">AAA family ATPase</fullName>
    </submittedName>
</protein>
<dbReference type="Pfam" id="PF00196">
    <property type="entry name" value="GerE"/>
    <property type="match status" value="1"/>
</dbReference>
<keyword evidence="2" id="KW-0067">ATP-binding</keyword>
<gene>
    <name evidence="4" type="ORF">ACFFPJ_09905</name>
</gene>
<evidence type="ECO:0000259" key="3">
    <source>
        <dbReference type="PROSITE" id="PS50043"/>
    </source>
</evidence>
<dbReference type="SMART" id="SM00421">
    <property type="entry name" value="HTH_LUXR"/>
    <property type="match status" value="1"/>
</dbReference>
<dbReference type="InterPro" id="IPR011990">
    <property type="entry name" value="TPR-like_helical_dom_sf"/>
</dbReference>
<dbReference type="InterPro" id="IPR000792">
    <property type="entry name" value="Tscrpt_reg_LuxR_C"/>
</dbReference>
<dbReference type="InterPro" id="IPR027417">
    <property type="entry name" value="P-loop_NTPase"/>
</dbReference>
<dbReference type="SUPFAM" id="SSF52540">
    <property type="entry name" value="P-loop containing nucleoside triphosphate hydrolases"/>
    <property type="match status" value="1"/>
</dbReference>
<organism evidence="4 5">
    <name type="scientific">Microbacterium terregens</name>
    <dbReference type="NCBI Taxonomy" id="69363"/>
    <lineage>
        <taxon>Bacteria</taxon>
        <taxon>Bacillati</taxon>
        <taxon>Actinomycetota</taxon>
        <taxon>Actinomycetes</taxon>
        <taxon>Micrococcales</taxon>
        <taxon>Microbacteriaceae</taxon>
        <taxon>Microbacterium</taxon>
    </lineage>
</organism>
<name>A0ABV5T359_9MICO</name>
<evidence type="ECO:0000313" key="5">
    <source>
        <dbReference type="Proteomes" id="UP001589611"/>
    </source>
</evidence>
<dbReference type="PANTHER" id="PTHR16305">
    <property type="entry name" value="TESTICULAR SOLUBLE ADENYLYL CYCLASE"/>
    <property type="match status" value="1"/>
</dbReference>
<dbReference type="Pfam" id="PF13191">
    <property type="entry name" value="AAA_16"/>
    <property type="match status" value="1"/>
</dbReference>
<dbReference type="CDD" id="cd06170">
    <property type="entry name" value="LuxR_C_like"/>
    <property type="match status" value="1"/>
</dbReference>
<dbReference type="InterPro" id="IPR041664">
    <property type="entry name" value="AAA_16"/>
</dbReference>
<dbReference type="RefSeq" id="WP_344712816.1">
    <property type="nucleotide sequence ID" value="NZ_BAAAWH010000001.1"/>
</dbReference>
<comment type="caution">
    <text evidence="4">The sequence shown here is derived from an EMBL/GenBank/DDBJ whole genome shotgun (WGS) entry which is preliminary data.</text>
</comment>
<dbReference type="SUPFAM" id="SSF46894">
    <property type="entry name" value="C-terminal effector domain of the bipartite response regulators"/>
    <property type="match status" value="1"/>
</dbReference>